<name>A0A067PZE8_9AGAM</name>
<keyword evidence="2" id="KW-1185">Reference proteome</keyword>
<accession>A0A067PZE8</accession>
<evidence type="ECO:0000313" key="2">
    <source>
        <dbReference type="Proteomes" id="UP000027265"/>
    </source>
</evidence>
<organism evidence="1 2">
    <name type="scientific">Jaapia argillacea MUCL 33604</name>
    <dbReference type="NCBI Taxonomy" id="933084"/>
    <lineage>
        <taxon>Eukaryota</taxon>
        <taxon>Fungi</taxon>
        <taxon>Dikarya</taxon>
        <taxon>Basidiomycota</taxon>
        <taxon>Agaricomycotina</taxon>
        <taxon>Agaricomycetes</taxon>
        <taxon>Agaricomycetidae</taxon>
        <taxon>Jaapiales</taxon>
        <taxon>Jaapiaceae</taxon>
        <taxon>Jaapia</taxon>
    </lineage>
</organism>
<sequence>MSKPMVAVAPRQRGLKDIVLYQQVEVRLQANMWVVGIIVGALEGLRKFAGMVYEVEYKTNHGFARDHFPVHDVRPCPPG</sequence>
<gene>
    <name evidence="1" type="ORF">JAAARDRAFT_33987</name>
</gene>
<reference evidence="2" key="1">
    <citation type="journal article" date="2014" name="Proc. Natl. Acad. Sci. U.S.A.">
        <title>Extensive sampling of basidiomycete genomes demonstrates inadequacy of the white-rot/brown-rot paradigm for wood decay fungi.</title>
        <authorList>
            <person name="Riley R."/>
            <person name="Salamov A.A."/>
            <person name="Brown D.W."/>
            <person name="Nagy L.G."/>
            <person name="Floudas D."/>
            <person name="Held B.W."/>
            <person name="Levasseur A."/>
            <person name="Lombard V."/>
            <person name="Morin E."/>
            <person name="Otillar R."/>
            <person name="Lindquist E.A."/>
            <person name="Sun H."/>
            <person name="LaButti K.M."/>
            <person name="Schmutz J."/>
            <person name="Jabbour D."/>
            <person name="Luo H."/>
            <person name="Baker S.E."/>
            <person name="Pisabarro A.G."/>
            <person name="Walton J.D."/>
            <person name="Blanchette R.A."/>
            <person name="Henrissat B."/>
            <person name="Martin F."/>
            <person name="Cullen D."/>
            <person name="Hibbett D.S."/>
            <person name="Grigoriev I.V."/>
        </authorList>
    </citation>
    <scope>NUCLEOTIDE SEQUENCE [LARGE SCALE GENOMIC DNA]</scope>
    <source>
        <strain evidence="2">MUCL 33604</strain>
    </source>
</reference>
<protein>
    <submittedName>
        <fullName evidence="1">Uncharacterized protein</fullName>
    </submittedName>
</protein>
<dbReference type="OrthoDB" id="3254025at2759"/>
<dbReference type="HOGENOM" id="CLU_2606380_0_0_1"/>
<proteinExistence type="predicted"/>
<dbReference type="AlphaFoldDB" id="A0A067PZE8"/>
<evidence type="ECO:0000313" key="1">
    <source>
        <dbReference type="EMBL" id="KDQ59260.1"/>
    </source>
</evidence>
<dbReference type="InParanoid" id="A0A067PZE8"/>
<dbReference type="Proteomes" id="UP000027265">
    <property type="component" value="Unassembled WGS sequence"/>
</dbReference>
<dbReference type="EMBL" id="KL197716">
    <property type="protein sequence ID" value="KDQ59260.1"/>
    <property type="molecule type" value="Genomic_DNA"/>
</dbReference>